<reference evidence="1 2" key="1">
    <citation type="submission" date="2020-11" db="EMBL/GenBank/DDBJ databases">
        <title>Whole Genome sequence of MDR strain of Klebsiella pneumoniae K219 isolated from sputum.</title>
        <authorList>
            <person name="Aditi B.P."/>
            <person name="Mahalakshmi K."/>
            <person name="Naveen Kumar V."/>
        </authorList>
    </citation>
    <scope>NUCLEOTIDE SEQUENCE [LARGE SCALE GENOMIC DNA]</scope>
    <source>
        <strain evidence="1 2">K219</strain>
    </source>
</reference>
<gene>
    <name evidence="1" type="ORF">IUJ34_16630</name>
</gene>
<dbReference type="SUPFAM" id="SSF55904">
    <property type="entry name" value="Ornithine decarboxylase C-terminal domain"/>
    <property type="match status" value="1"/>
</dbReference>
<sequence>MLCVVPGEVWGGAVLRYFLALEEGSICCPASRRSCRGLQRDGSGRH</sequence>
<dbReference type="GO" id="GO:0003824">
    <property type="term" value="F:catalytic activity"/>
    <property type="evidence" value="ECO:0007669"/>
    <property type="project" value="InterPro"/>
</dbReference>
<name>A0A7S9E0S9_KLEPN</name>
<proteinExistence type="predicted"/>
<dbReference type="Proteomes" id="UP000594592">
    <property type="component" value="Chromosome"/>
</dbReference>
<evidence type="ECO:0000313" key="2">
    <source>
        <dbReference type="Proteomes" id="UP000594592"/>
    </source>
</evidence>
<dbReference type="InterPro" id="IPR036633">
    <property type="entry name" value="Prn/Lys/Arg_de-COase_C_sf"/>
</dbReference>
<accession>A0A7S9E0S9</accession>
<organism evidence="1 2">
    <name type="scientific">Klebsiella pneumoniae subsp. pneumoniae</name>
    <dbReference type="NCBI Taxonomy" id="72407"/>
    <lineage>
        <taxon>Bacteria</taxon>
        <taxon>Pseudomonadati</taxon>
        <taxon>Pseudomonadota</taxon>
        <taxon>Gammaproteobacteria</taxon>
        <taxon>Enterobacterales</taxon>
        <taxon>Enterobacteriaceae</taxon>
        <taxon>Klebsiella/Raoultella group</taxon>
        <taxon>Klebsiella</taxon>
        <taxon>Klebsiella pneumoniae complex</taxon>
    </lineage>
</organism>
<dbReference type="EMBL" id="CP064820">
    <property type="protein sequence ID" value="QPG07367.1"/>
    <property type="molecule type" value="Genomic_DNA"/>
</dbReference>
<protein>
    <submittedName>
        <fullName evidence="1">Uncharacterized protein</fullName>
    </submittedName>
</protein>
<evidence type="ECO:0000313" key="1">
    <source>
        <dbReference type="EMBL" id="QPG07367.1"/>
    </source>
</evidence>
<dbReference type="Gene3D" id="3.90.100.10">
    <property type="entry name" value="Orn/Lys/Arg decarboxylase, C-terminal domain"/>
    <property type="match status" value="1"/>
</dbReference>
<dbReference type="AlphaFoldDB" id="A0A7S9E0S9"/>